<evidence type="ECO:0000256" key="4">
    <source>
        <dbReference type="ARBA" id="ARBA00023136"/>
    </source>
</evidence>
<keyword evidence="3 6" id="KW-1133">Transmembrane helix</keyword>
<feature type="transmembrane region" description="Helical" evidence="6">
    <location>
        <begin position="20"/>
        <end position="41"/>
    </location>
</feature>
<dbReference type="PANTHER" id="PTHR23423">
    <property type="entry name" value="ORGANIC SOLUTE TRANSPORTER-RELATED"/>
    <property type="match status" value="1"/>
</dbReference>
<keyword evidence="2 6" id="KW-0812">Transmembrane</keyword>
<reference evidence="7" key="1">
    <citation type="submission" date="2021-06" db="EMBL/GenBank/DDBJ databases">
        <authorList>
            <person name="Kallberg Y."/>
            <person name="Tangrot J."/>
            <person name="Rosling A."/>
        </authorList>
    </citation>
    <scope>NUCLEOTIDE SEQUENCE</scope>
    <source>
        <strain evidence="7">IA702</strain>
    </source>
</reference>
<comment type="caution">
    <text evidence="7">The sequence shown here is derived from an EMBL/GenBank/DDBJ whole genome shotgun (WGS) entry which is preliminary data.</text>
</comment>
<keyword evidence="8" id="KW-1185">Reference proteome</keyword>
<feature type="transmembrane region" description="Helical" evidence="6">
    <location>
        <begin position="83"/>
        <end position="105"/>
    </location>
</feature>
<dbReference type="Proteomes" id="UP000789572">
    <property type="component" value="Unassembled WGS sequence"/>
</dbReference>
<feature type="transmembrane region" description="Helical" evidence="6">
    <location>
        <begin position="117"/>
        <end position="135"/>
    </location>
</feature>
<sequence length="518" mass="58581">MPEQFATADNGGTGQYLDPAYVRIAGLFAWTATGLSVMAIWSHLKNYRKPVSGEGVEGARGETLIERHVYGKIYEEKKRLQRFVVRIIAMVPIYAISSWISLISLRMAFYLDAVRDIYEAFVMYCFFNLLINYLGGDRSLLISRHGHPPLVATGFIRFFVKEIDISDPLFFLFLKRSILQYVYIKPLLAAATMILKWNETYNDGTISTKSGMIWHLTGLGLAILSWLGIISDNKDSGDDAGQLSAENRSVAIQDFLICMEMTLAAIGHWYAYSYKDYIDPTIQSARMPIAYAFRDAMGTKDVFEDTLEIIHGGGFDYRTFEPAEGRPHTGKSLANRLNAGMRVYGETKYWLGKRSNSALSDDCQSLHFPDSLDEDDENIYKISRQLGEQGDYNCPVINGTEVVERTRPKPKPRRKLTISKKQKGKRNVFYRESDEDEEYTNNLLARNGEKKERQLSETNVPPFRTGCVDLIVKDETGKRFESYADMIPSASTSNGRPSFAAISVLDPFVLRVPGMSDI</sequence>
<comment type="subcellular location">
    <subcellularLocation>
        <location evidence="1">Membrane</location>
        <topology evidence="1">Multi-pass membrane protein</topology>
    </subcellularLocation>
</comment>
<organism evidence="7 8">
    <name type="scientific">Paraglomus occultum</name>
    <dbReference type="NCBI Taxonomy" id="144539"/>
    <lineage>
        <taxon>Eukaryota</taxon>
        <taxon>Fungi</taxon>
        <taxon>Fungi incertae sedis</taxon>
        <taxon>Mucoromycota</taxon>
        <taxon>Glomeromycotina</taxon>
        <taxon>Glomeromycetes</taxon>
        <taxon>Paraglomerales</taxon>
        <taxon>Paraglomeraceae</taxon>
        <taxon>Paraglomus</taxon>
    </lineage>
</organism>
<dbReference type="AlphaFoldDB" id="A0A9N9GSL1"/>
<proteinExistence type="predicted"/>
<evidence type="ECO:0000313" key="7">
    <source>
        <dbReference type="EMBL" id="CAG8623286.1"/>
    </source>
</evidence>
<dbReference type="Pfam" id="PF03619">
    <property type="entry name" value="Solute_trans_a"/>
    <property type="match status" value="2"/>
</dbReference>
<feature type="non-terminal residue" evidence="7">
    <location>
        <position position="1"/>
    </location>
</feature>
<dbReference type="OrthoDB" id="5348404at2759"/>
<evidence type="ECO:0000256" key="6">
    <source>
        <dbReference type="SAM" id="Phobius"/>
    </source>
</evidence>
<accession>A0A9N9GSL1</accession>
<dbReference type="InterPro" id="IPR005178">
    <property type="entry name" value="Ostalpha/TMEM184C"/>
</dbReference>
<dbReference type="EMBL" id="CAJVPJ010002518">
    <property type="protein sequence ID" value="CAG8623286.1"/>
    <property type="molecule type" value="Genomic_DNA"/>
</dbReference>
<dbReference type="SMART" id="SM01417">
    <property type="entry name" value="Solute_trans_a"/>
    <property type="match status" value="1"/>
</dbReference>
<evidence type="ECO:0000256" key="1">
    <source>
        <dbReference type="ARBA" id="ARBA00004141"/>
    </source>
</evidence>
<evidence type="ECO:0000256" key="2">
    <source>
        <dbReference type="ARBA" id="ARBA00022692"/>
    </source>
</evidence>
<gene>
    <name evidence="7" type="ORF">POCULU_LOCUS8528</name>
</gene>
<feature type="non-terminal residue" evidence="7">
    <location>
        <position position="518"/>
    </location>
</feature>
<dbReference type="GO" id="GO:0016020">
    <property type="term" value="C:membrane"/>
    <property type="evidence" value="ECO:0007669"/>
    <property type="project" value="UniProtKB-SubCell"/>
</dbReference>
<protein>
    <submittedName>
        <fullName evidence="7">8836_t:CDS:1</fullName>
    </submittedName>
</protein>
<evidence type="ECO:0000256" key="5">
    <source>
        <dbReference type="SAM" id="MobiDB-lite"/>
    </source>
</evidence>
<feature type="transmembrane region" description="Helical" evidence="6">
    <location>
        <begin position="212"/>
        <end position="230"/>
    </location>
</feature>
<keyword evidence="4 6" id="KW-0472">Membrane</keyword>
<feature type="region of interest" description="Disordered" evidence="5">
    <location>
        <begin position="407"/>
        <end position="426"/>
    </location>
</feature>
<evidence type="ECO:0000313" key="8">
    <source>
        <dbReference type="Proteomes" id="UP000789572"/>
    </source>
</evidence>
<name>A0A9N9GSL1_9GLOM</name>
<evidence type="ECO:0000256" key="3">
    <source>
        <dbReference type="ARBA" id="ARBA00022989"/>
    </source>
</evidence>
<feature type="transmembrane region" description="Helical" evidence="6">
    <location>
        <begin position="251"/>
        <end position="272"/>
    </location>
</feature>
<feature type="compositionally biased region" description="Basic residues" evidence="5">
    <location>
        <begin position="408"/>
        <end position="426"/>
    </location>
</feature>